<comment type="caution">
    <text evidence="1">The sequence shown here is derived from an EMBL/GenBank/DDBJ whole genome shotgun (WGS) entry which is preliminary data.</text>
</comment>
<evidence type="ECO:0000313" key="2">
    <source>
        <dbReference type="Proteomes" id="UP001642540"/>
    </source>
</evidence>
<dbReference type="Proteomes" id="UP001642540">
    <property type="component" value="Unassembled WGS sequence"/>
</dbReference>
<accession>A0ABP1QF22</accession>
<organism evidence="1 2">
    <name type="scientific">Orchesella dallaii</name>
    <dbReference type="NCBI Taxonomy" id="48710"/>
    <lineage>
        <taxon>Eukaryota</taxon>
        <taxon>Metazoa</taxon>
        <taxon>Ecdysozoa</taxon>
        <taxon>Arthropoda</taxon>
        <taxon>Hexapoda</taxon>
        <taxon>Collembola</taxon>
        <taxon>Entomobryomorpha</taxon>
        <taxon>Entomobryoidea</taxon>
        <taxon>Orchesellidae</taxon>
        <taxon>Orchesellinae</taxon>
        <taxon>Orchesella</taxon>
    </lineage>
</organism>
<protein>
    <submittedName>
        <fullName evidence="1">Uncharacterized protein</fullName>
    </submittedName>
</protein>
<sequence>MKTLCNCCKKSDTCTTCYMAHLEDWNQIHAIAMSAEAQRRLEEDLRFLESINVWHLVNLRTNPHSLYSYGENLDILSLPQHRAYPQNPYQHQPSAYLHDNRYLSSASNHDSISSISPSSALPYPDLIVHASDIGSENIRLPIKTNHAAININGILVKDTDTLPHNSVSFQDNNSTASLTPPSSPLLQSAQRLRPLSILAKEPEDYDADYAVVEPREYSGDKKSVKFTTDTVFVERDMESPFWRAFSERRRLRRIMKQKKQLNAQIASASYQPSIIEMMKSAFKTKDPNGNTTKRKGGVLVYDNSSQAPEMFAAQYIYTTPRRSKLFRILTCTCCTSGPC</sequence>
<name>A0ABP1QF22_9HEXA</name>
<proteinExistence type="predicted"/>
<gene>
    <name evidence="1" type="ORF">ODALV1_LOCUS10580</name>
</gene>
<reference evidence="1 2" key="1">
    <citation type="submission" date="2024-08" db="EMBL/GenBank/DDBJ databases">
        <authorList>
            <person name="Cucini C."/>
            <person name="Frati F."/>
        </authorList>
    </citation>
    <scope>NUCLEOTIDE SEQUENCE [LARGE SCALE GENOMIC DNA]</scope>
</reference>
<dbReference type="EMBL" id="CAXLJM020000033">
    <property type="protein sequence ID" value="CAL8100600.1"/>
    <property type="molecule type" value="Genomic_DNA"/>
</dbReference>
<evidence type="ECO:0000313" key="1">
    <source>
        <dbReference type="EMBL" id="CAL8100600.1"/>
    </source>
</evidence>
<keyword evidence="2" id="KW-1185">Reference proteome</keyword>